<feature type="compositionally biased region" description="Polar residues" evidence="6">
    <location>
        <begin position="400"/>
        <end position="410"/>
    </location>
</feature>
<protein>
    <submittedName>
        <fullName evidence="8">HSF-type DNA-binding-domain-containing protein</fullName>
    </submittedName>
</protein>
<dbReference type="GO" id="GO:0003700">
    <property type="term" value="F:DNA-binding transcription factor activity"/>
    <property type="evidence" value="ECO:0007669"/>
    <property type="project" value="InterPro"/>
</dbReference>
<dbReference type="Proteomes" id="UP000268162">
    <property type="component" value="Unassembled WGS sequence"/>
</dbReference>
<feature type="region of interest" description="Disordered" evidence="6">
    <location>
        <begin position="106"/>
        <end position="137"/>
    </location>
</feature>
<comment type="subcellular location">
    <subcellularLocation>
        <location evidence="1">Nucleus</location>
    </subcellularLocation>
</comment>
<evidence type="ECO:0000256" key="6">
    <source>
        <dbReference type="SAM" id="MobiDB-lite"/>
    </source>
</evidence>
<dbReference type="SUPFAM" id="SSF46785">
    <property type="entry name" value="Winged helix' DNA-binding domain"/>
    <property type="match status" value="1"/>
</dbReference>
<dbReference type="PRINTS" id="PR00056">
    <property type="entry name" value="HSFDOMAIN"/>
</dbReference>
<reference evidence="9" key="1">
    <citation type="journal article" date="2018" name="Nat. Microbiol.">
        <title>Leveraging single-cell genomics to expand the fungal tree of life.</title>
        <authorList>
            <person name="Ahrendt S.R."/>
            <person name="Quandt C.A."/>
            <person name="Ciobanu D."/>
            <person name="Clum A."/>
            <person name="Salamov A."/>
            <person name="Andreopoulos B."/>
            <person name="Cheng J.F."/>
            <person name="Woyke T."/>
            <person name="Pelin A."/>
            <person name="Henrissat B."/>
            <person name="Reynolds N.K."/>
            <person name="Benny G.L."/>
            <person name="Smith M.E."/>
            <person name="James T.Y."/>
            <person name="Grigoriev I.V."/>
        </authorList>
    </citation>
    <scope>NUCLEOTIDE SEQUENCE [LARGE SCALE GENOMIC DNA]</scope>
    <source>
        <strain evidence="9">RSA 468</strain>
    </source>
</reference>
<dbReference type="PANTHER" id="PTHR10015">
    <property type="entry name" value="HEAT SHOCK TRANSCRIPTION FACTOR"/>
    <property type="match status" value="1"/>
</dbReference>
<dbReference type="InterPro" id="IPR036390">
    <property type="entry name" value="WH_DNA-bd_sf"/>
</dbReference>
<evidence type="ECO:0000256" key="5">
    <source>
        <dbReference type="RuleBase" id="RU004020"/>
    </source>
</evidence>
<keyword evidence="9" id="KW-1185">Reference proteome</keyword>
<name>A0A4P9ZZ49_9FUNG</name>
<dbReference type="Gene3D" id="1.10.10.10">
    <property type="entry name" value="Winged helix-like DNA-binding domain superfamily/Winged helix DNA-binding domain"/>
    <property type="match status" value="1"/>
</dbReference>
<gene>
    <name evidence="8" type="ORF">BJ085DRAFT_31194</name>
</gene>
<feature type="domain" description="HSF-type DNA-binding" evidence="7">
    <location>
        <begin position="3"/>
        <end position="105"/>
    </location>
</feature>
<dbReference type="InterPro" id="IPR036388">
    <property type="entry name" value="WH-like_DNA-bd_sf"/>
</dbReference>
<dbReference type="SMART" id="SM00415">
    <property type="entry name" value="HSF"/>
    <property type="match status" value="1"/>
</dbReference>
<organism evidence="8 9">
    <name type="scientific">Dimargaris cristalligena</name>
    <dbReference type="NCBI Taxonomy" id="215637"/>
    <lineage>
        <taxon>Eukaryota</taxon>
        <taxon>Fungi</taxon>
        <taxon>Fungi incertae sedis</taxon>
        <taxon>Zoopagomycota</taxon>
        <taxon>Kickxellomycotina</taxon>
        <taxon>Dimargaritomycetes</taxon>
        <taxon>Dimargaritales</taxon>
        <taxon>Dimargaritaceae</taxon>
        <taxon>Dimargaris</taxon>
    </lineage>
</organism>
<evidence type="ECO:0000256" key="2">
    <source>
        <dbReference type="ARBA" id="ARBA00006403"/>
    </source>
</evidence>
<dbReference type="Pfam" id="PF00447">
    <property type="entry name" value="HSF_DNA-bind"/>
    <property type="match status" value="1"/>
</dbReference>
<evidence type="ECO:0000256" key="4">
    <source>
        <dbReference type="ARBA" id="ARBA00023242"/>
    </source>
</evidence>
<dbReference type="STRING" id="215637.A0A4P9ZZ49"/>
<comment type="similarity">
    <text evidence="2 5">Belongs to the HSF family.</text>
</comment>
<keyword evidence="4" id="KW-0539">Nucleus</keyword>
<evidence type="ECO:0000313" key="9">
    <source>
        <dbReference type="Proteomes" id="UP000268162"/>
    </source>
</evidence>
<dbReference type="EMBL" id="ML002312">
    <property type="protein sequence ID" value="RKP38967.1"/>
    <property type="molecule type" value="Genomic_DNA"/>
</dbReference>
<dbReference type="PANTHER" id="PTHR10015:SF427">
    <property type="entry name" value="HEAT SHOCK FACTOR PROTEIN"/>
    <property type="match status" value="1"/>
</dbReference>
<evidence type="ECO:0000256" key="3">
    <source>
        <dbReference type="ARBA" id="ARBA00023125"/>
    </source>
</evidence>
<evidence type="ECO:0000256" key="1">
    <source>
        <dbReference type="ARBA" id="ARBA00004123"/>
    </source>
</evidence>
<evidence type="ECO:0000313" key="8">
    <source>
        <dbReference type="EMBL" id="RKP38967.1"/>
    </source>
</evidence>
<dbReference type="AlphaFoldDB" id="A0A4P9ZZ49"/>
<accession>A0A4P9ZZ49</accession>
<evidence type="ECO:0000259" key="7">
    <source>
        <dbReference type="SMART" id="SM00415"/>
    </source>
</evidence>
<proteinExistence type="inferred from homology"/>
<feature type="compositionally biased region" description="Polar residues" evidence="6">
    <location>
        <begin position="336"/>
        <end position="380"/>
    </location>
</feature>
<dbReference type="GO" id="GO:0043565">
    <property type="term" value="F:sequence-specific DNA binding"/>
    <property type="evidence" value="ECO:0007669"/>
    <property type="project" value="InterPro"/>
</dbReference>
<dbReference type="GO" id="GO:0005634">
    <property type="term" value="C:nucleus"/>
    <property type="evidence" value="ECO:0007669"/>
    <property type="project" value="UniProtKB-SubCell"/>
</dbReference>
<keyword evidence="3 8" id="KW-0238">DNA-binding</keyword>
<dbReference type="InterPro" id="IPR000232">
    <property type="entry name" value="HSF_DNA-bd"/>
</dbReference>
<sequence>MIKTAPFVIQLQKMYDNADKYEEIGWNEEGTSIWFEHTTHFQEILLNHFKHDQIKSFTRQLHIYGFKRLTDARKTRKNIGNPISQFEHPSFQQDRPDLIPHIVRKAVKSEEGTQPRPKRNLSVDPIMRPSKRSRHQMRHSINLPYSTPMQSSCLSHVPRAASGSYIHQSSPAPQSHLYSMDSPLNNQYSTPESSDLVNYGTTYTMVQPTMPNTMGSVFHPIYYPPYSVTDFTNYGTYPASYPVPSGPTPPMVPDEKYIYISQEALPPAYNHSYPPLPHPHSELDLDFPGEPYPLSGYPLAQSSPPRISGLGMYSEGCTYPEFNSVGTELPCFSTSPEFNFPPNTDQHDSLSFMTPVQTSPPSRQSSGSTPTFAKSDTPSPNHGAFPGADESSGLFPASDPGTSPITTPMNSLHPLAQAST</sequence>
<feature type="region of interest" description="Disordered" evidence="6">
    <location>
        <begin position="336"/>
        <end position="420"/>
    </location>
</feature>